<dbReference type="Proteomes" id="UP000017052">
    <property type="component" value="Unassembled WGS sequence"/>
</dbReference>
<comment type="caution">
    <text evidence="2">The sequence shown here is derived from an EMBL/GenBank/DDBJ whole genome shotgun (WGS) entry which is preliminary data.</text>
</comment>
<sequence length="434" mass="46962">MTDADRELQVFESEDGILLWGVPEALALVDEDPALTTRTIGPSNLVARLGNVLGGTSALMTESGRWLRLDDASVAYVRRHGVTNLSRGVLRTRDLAGGEGTRIAKHLRFSSVSLANPAGTAVLSSMATQMAIQHSLEQMQRCLEQIDVKVGRLIEADRTRVMSELDGFAGAVREAESLRVATGTVSATTWSKVENNSTPLRAHQSRAIRELRSLADEIEGCGKDVDRLADALTRAERETTFWMKVLARTILIQDEQYCVELERVASDTPDELEDHRRVIVTVRSERTASIIEALESISGSIARSAELSNAGCVMNPINSGRVTRHANRVNEIIDAFASRAGVELSGSRQLDGKKWFRAVGGMAGDAAGGASRLVHGVGARAGRLHTALDDAVVARANRILDERRSEAELERLPPVREDAAGDGEDPRSGGTRSI</sequence>
<feature type="region of interest" description="Disordered" evidence="1">
    <location>
        <begin position="405"/>
        <end position="434"/>
    </location>
</feature>
<gene>
    <name evidence="2" type="ORF">HMPREF0682_0208</name>
</gene>
<organism evidence="2 3">
    <name type="scientific">Propionibacterium acidifaciens F0233</name>
    <dbReference type="NCBI Taxonomy" id="553198"/>
    <lineage>
        <taxon>Bacteria</taxon>
        <taxon>Bacillati</taxon>
        <taxon>Actinomycetota</taxon>
        <taxon>Actinomycetes</taxon>
        <taxon>Propionibacteriales</taxon>
        <taxon>Propionibacteriaceae</taxon>
        <taxon>Propionibacterium</taxon>
    </lineage>
</organism>
<evidence type="ECO:0000313" key="3">
    <source>
        <dbReference type="Proteomes" id="UP000017052"/>
    </source>
</evidence>
<protein>
    <submittedName>
        <fullName evidence="2">Uncharacterized protein</fullName>
    </submittedName>
</protein>
<dbReference type="GeneID" id="95360046"/>
<proteinExistence type="predicted"/>
<dbReference type="EMBL" id="ACVN02000254">
    <property type="protein sequence ID" value="ERK52557.1"/>
    <property type="molecule type" value="Genomic_DNA"/>
</dbReference>
<reference evidence="2" key="1">
    <citation type="submission" date="2013-08" db="EMBL/GenBank/DDBJ databases">
        <authorList>
            <person name="Durkin A.S."/>
            <person name="Haft D.R."/>
            <person name="McCorrison J."/>
            <person name="Torralba M."/>
            <person name="Gillis M."/>
            <person name="Haft D.H."/>
            <person name="Methe B."/>
            <person name="Sutton G."/>
            <person name="Nelson K.E."/>
        </authorList>
    </citation>
    <scope>NUCLEOTIDE SEQUENCE [LARGE SCALE GENOMIC DNA]</scope>
    <source>
        <strain evidence="2">F0233</strain>
    </source>
</reference>
<accession>U2RPB8</accession>
<evidence type="ECO:0000256" key="1">
    <source>
        <dbReference type="SAM" id="MobiDB-lite"/>
    </source>
</evidence>
<dbReference type="AlphaFoldDB" id="U2RPB8"/>
<name>U2RPB8_9ACTN</name>
<evidence type="ECO:0000313" key="2">
    <source>
        <dbReference type="EMBL" id="ERK52557.1"/>
    </source>
</evidence>
<dbReference type="OrthoDB" id="4391631at2"/>
<feature type="compositionally biased region" description="Basic and acidic residues" evidence="1">
    <location>
        <begin position="405"/>
        <end position="427"/>
    </location>
</feature>
<keyword evidence="3" id="KW-1185">Reference proteome</keyword>
<dbReference type="RefSeq" id="WP_021798313.1">
    <property type="nucleotide sequence ID" value="NZ_ACVN02000254.1"/>
</dbReference>